<gene>
    <name evidence="2" type="ORF">H8730_14965</name>
</gene>
<feature type="region of interest" description="Disordered" evidence="1">
    <location>
        <begin position="238"/>
        <end position="267"/>
    </location>
</feature>
<evidence type="ECO:0000256" key="1">
    <source>
        <dbReference type="SAM" id="MobiDB-lite"/>
    </source>
</evidence>
<dbReference type="Proteomes" id="UP000657006">
    <property type="component" value="Unassembled WGS sequence"/>
</dbReference>
<evidence type="ECO:0000313" key="3">
    <source>
        <dbReference type="Proteomes" id="UP000657006"/>
    </source>
</evidence>
<feature type="compositionally biased region" description="Acidic residues" evidence="1">
    <location>
        <begin position="177"/>
        <end position="193"/>
    </location>
</feature>
<keyword evidence="3" id="KW-1185">Reference proteome</keyword>
<proteinExistence type="predicted"/>
<feature type="compositionally biased region" description="Pro residues" evidence="1">
    <location>
        <begin position="244"/>
        <end position="262"/>
    </location>
</feature>
<feature type="region of interest" description="Disordered" evidence="1">
    <location>
        <begin position="134"/>
        <end position="203"/>
    </location>
</feature>
<organism evidence="2 3">
    <name type="scientific">Bianquea renquensis</name>
    <dbReference type="NCBI Taxonomy" id="2763661"/>
    <lineage>
        <taxon>Bacteria</taxon>
        <taxon>Bacillati</taxon>
        <taxon>Bacillota</taxon>
        <taxon>Clostridia</taxon>
        <taxon>Eubacteriales</taxon>
        <taxon>Bianqueaceae</taxon>
        <taxon>Bianquea</taxon>
    </lineage>
</organism>
<accession>A0A926HYH4</accession>
<dbReference type="EMBL" id="JACRSQ010000034">
    <property type="protein sequence ID" value="MBC8544847.1"/>
    <property type="molecule type" value="Genomic_DNA"/>
</dbReference>
<feature type="compositionally biased region" description="Polar residues" evidence="1">
    <location>
        <begin position="134"/>
        <end position="143"/>
    </location>
</feature>
<protein>
    <submittedName>
        <fullName evidence="2">Uncharacterized protein</fullName>
    </submittedName>
</protein>
<dbReference type="AlphaFoldDB" id="A0A926HYH4"/>
<dbReference type="RefSeq" id="WP_177713957.1">
    <property type="nucleotide sequence ID" value="NZ_JACRSQ010000034.1"/>
</dbReference>
<evidence type="ECO:0000313" key="2">
    <source>
        <dbReference type="EMBL" id="MBC8544847.1"/>
    </source>
</evidence>
<feature type="compositionally biased region" description="Acidic residues" evidence="1">
    <location>
        <begin position="279"/>
        <end position="291"/>
    </location>
</feature>
<name>A0A926HYH4_9FIRM</name>
<feature type="region of interest" description="Disordered" evidence="1">
    <location>
        <begin position="279"/>
        <end position="306"/>
    </location>
</feature>
<reference evidence="2" key="1">
    <citation type="submission" date="2020-08" db="EMBL/GenBank/DDBJ databases">
        <title>Genome public.</title>
        <authorList>
            <person name="Liu C."/>
            <person name="Sun Q."/>
        </authorList>
    </citation>
    <scope>NUCLEOTIDE SEQUENCE</scope>
    <source>
        <strain evidence="2">NSJ-32</strain>
    </source>
</reference>
<sequence length="438" mass="48941">MTYIRQFIELKEQKAGYGFKGQTPHGTCRIEIRDDILKVKILLNGLGVLTSGDTYKAFLVCVSQTTFKEYEIGSLRPNGQGAAQLEYRGPIARNSDPRLAMSAYAAVVIRTAPPAPSKPRDVLVGYRQDLVTWTDKQNVDQTTPPRPAPGSAYQGNMSPEPKAMPETVEAQPPVVPEESEEVEAVQEREEQEPEGGSVSNMGEEADARALIVEESASEEPVAENPKKKLLIIEDVEPDVESVPEQPPLPEPEPGAEPVPMPAPELELEPIPLPVPELEAEPMQEPESEPESNPEPMPNSEPQTQPTLESQPMAMLDPAKTRCALEYMFSEYPSIYPYRESDQNWIRIDPRDMAVLPLDTWSMDNSPFILHGYTRYKHLILGRSQDNSEEDICILGVPYRYAAAQREQGAKWGFTEFKTSSCRPPSEGDYGYWIRRISL</sequence>
<comment type="caution">
    <text evidence="2">The sequence shown here is derived from an EMBL/GenBank/DDBJ whole genome shotgun (WGS) entry which is preliminary data.</text>
</comment>